<evidence type="ECO:0000256" key="1">
    <source>
        <dbReference type="SAM" id="Phobius"/>
    </source>
</evidence>
<organism evidence="2">
    <name type="scientific">Coccolithus braarudii</name>
    <dbReference type="NCBI Taxonomy" id="221442"/>
    <lineage>
        <taxon>Eukaryota</taxon>
        <taxon>Haptista</taxon>
        <taxon>Haptophyta</taxon>
        <taxon>Prymnesiophyceae</taxon>
        <taxon>Coccolithales</taxon>
        <taxon>Coccolithaceae</taxon>
        <taxon>Coccolithus</taxon>
    </lineage>
</organism>
<dbReference type="AlphaFoldDB" id="A0A7S0PXS7"/>
<protein>
    <submittedName>
        <fullName evidence="2">Uncharacterized protein</fullName>
    </submittedName>
</protein>
<name>A0A7S0PXS7_9EUKA</name>
<keyword evidence="1" id="KW-1133">Transmembrane helix</keyword>
<reference evidence="2" key="1">
    <citation type="submission" date="2021-01" db="EMBL/GenBank/DDBJ databases">
        <authorList>
            <person name="Corre E."/>
            <person name="Pelletier E."/>
            <person name="Niang G."/>
            <person name="Scheremetjew M."/>
            <person name="Finn R."/>
            <person name="Kale V."/>
            <person name="Holt S."/>
            <person name="Cochrane G."/>
            <person name="Meng A."/>
            <person name="Brown T."/>
            <person name="Cohen L."/>
        </authorList>
    </citation>
    <scope>NUCLEOTIDE SEQUENCE</scope>
    <source>
        <strain evidence="2">PLY182g</strain>
    </source>
</reference>
<proteinExistence type="predicted"/>
<keyword evidence="1" id="KW-0812">Transmembrane</keyword>
<dbReference type="EMBL" id="HBEY01011247">
    <property type="protein sequence ID" value="CAD8602104.1"/>
    <property type="molecule type" value="Transcribed_RNA"/>
</dbReference>
<feature type="transmembrane region" description="Helical" evidence="1">
    <location>
        <begin position="103"/>
        <end position="122"/>
    </location>
</feature>
<gene>
    <name evidence="2" type="ORF">CPEL01642_LOCUS5435</name>
</gene>
<evidence type="ECO:0000313" key="2">
    <source>
        <dbReference type="EMBL" id="CAD8602104.1"/>
    </source>
</evidence>
<keyword evidence="1" id="KW-0472">Membrane</keyword>
<sequence>MRSTIVSLASDDFPFLAWSRYLWVASERVTGAVRASSLTPGVVRVLTHPISVAVGKAIITQALYETTSNAAYLSMQAGLRGRGWRGVMAELRGKFWTVWRDGLIFWSGCFVVVFAMPIWWLQPIMDNLFTLFFNTYLAMMAYRPIPTAIP</sequence>
<accession>A0A7S0PXS7</accession>